<feature type="transmembrane region" description="Helical" evidence="1">
    <location>
        <begin position="368"/>
        <end position="388"/>
    </location>
</feature>
<reference evidence="2" key="1">
    <citation type="submission" date="2021-01" db="EMBL/GenBank/DDBJ databases">
        <authorList>
            <person name="Corre E."/>
            <person name="Pelletier E."/>
            <person name="Niang G."/>
            <person name="Scheremetjew M."/>
            <person name="Finn R."/>
            <person name="Kale V."/>
            <person name="Holt S."/>
            <person name="Cochrane G."/>
            <person name="Meng A."/>
            <person name="Brown T."/>
            <person name="Cohen L."/>
        </authorList>
    </citation>
    <scope>NUCLEOTIDE SEQUENCE</scope>
    <source>
        <strain evidence="2">Pbaha01</strain>
    </source>
</reference>
<name>A0A7S0FCQ4_9DINO</name>
<keyword evidence="1" id="KW-1133">Transmembrane helix</keyword>
<sequence length="443" mass="47813">MGAPLFGLRARRSQGARREAVPPPLVLVCAAAVGLVRLHCQCLRGFVPTPTASRAHGTRSKVASLPLASLRTSHAAVLKNGGAAQLSDAALEAQGSPLAAGLVGVLGGVAVAEGGFLPSQAAVERTSGTVLGSLLEHHGSWSEDLFLAAVLCITAYCLLEMNSIQMRCPHFEARVHTTCNFLAALCSLYGIAMERIFRESPDLWWAILTPLLYGMSNLTMTKLMAMYKGPQAYKRLFELGQSFTLSFQGIHLLAWSSVYPALYWAAMPFWYWSLKKLAEAVVYVFDLVSNEDAAQKEAHRGRSRTWGGFGLGMDALTIGFTAVNFAAALVDNAYMGVYTLRGPEGFFEVSRSLVGTAGWGSDHLRMALVKPALGSLVLSMAVFIGTLVSRRRLPLAVGVPIAAVLSALGPWLVFFWHRLVDSAEPWLPELLGERWGPFSLMAS</sequence>
<protein>
    <submittedName>
        <fullName evidence="2">Uncharacterized protein</fullName>
    </submittedName>
</protein>
<feature type="transmembrane region" description="Helical" evidence="1">
    <location>
        <begin position="242"/>
        <end position="263"/>
    </location>
</feature>
<feature type="transmembrane region" description="Helical" evidence="1">
    <location>
        <begin position="309"/>
        <end position="330"/>
    </location>
</feature>
<dbReference type="AlphaFoldDB" id="A0A7S0FCQ4"/>
<keyword evidence="1" id="KW-0812">Transmembrane</keyword>
<evidence type="ECO:0000256" key="1">
    <source>
        <dbReference type="SAM" id="Phobius"/>
    </source>
</evidence>
<dbReference type="EMBL" id="HBEG01014144">
    <property type="protein sequence ID" value="CAD8353257.1"/>
    <property type="molecule type" value="Transcribed_RNA"/>
</dbReference>
<accession>A0A7S0FCQ4</accession>
<feature type="transmembrane region" description="Helical" evidence="1">
    <location>
        <begin position="395"/>
        <end position="416"/>
    </location>
</feature>
<organism evidence="2">
    <name type="scientific">Pyrodinium bahamense</name>
    <dbReference type="NCBI Taxonomy" id="73915"/>
    <lineage>
        <taxon>Eukaryota</taxon>
        <taxon>Sar</taxon>
        <taxon>Alveolata</taxon>
        <taxon>Dinophyceae</taxon>
        <taxon>Gonyaulacales</taxon>
        <taxon>Pyrocystaceae</taxon>
        <taxon>Pyrodinium</taxon>
    </lineage>
</organism>
<keyword evidence="1" id="KW-0472">Membrane</keyword>
<evidence type="ECO:0000313" key="2">
    <source>
        <dbReference type="EMBL" id="CAD8353257.1"/>
    </source>
</evidence>
<gene>
    <name evidence="2" type="ORF">PBAH0796_LOCUS8624</name>
</gene>
<proteinExistence type="predicted"/>